<accession>A0A176VR08</accession>
<reference evidence="1" key="1">
    <citation type="submission" date="2016-03" db="EMBL/GenBank/DDBJ databases">
        <title>Mechanisms controlling the formation of the plant cell surface in tip-growing cells are functionally conserved among land plants.</title>
        <authorList>
            <person name="Honkanen S."/>
            <person name="Jones V.A."/>
            <person name="Morieri G."/>
            <person name="Champion C."/>
            <person name="Hetherington A.J."/>
            <person name="Kelly S."/>
            <person name="Saint-Marcoux D."/>
            <person name="Proust H."/>
            <person name="Prescott H."/>
            <person name="Dolan L."/>
        </authorList>
    </citation>
    <scope>NUCLEOTIDE SEQUENCE [LARGE SCALE GENOMIC DNA]</scope>
    <source>
        <tissue evidence="1">Whole gametophyte</tissue>
    </source>
</reference>
<dbReference type="EMBL" id="LVLJ01002860">
    <property type="protein sequence ID" value="OAE23338.1"/>
    <property type="molecule type" value="Genomic_DNA"/>
</dbReference>
<evidence type="ECO:0000313" key="1">
    <source>
        <dbReference type="EMBL" id="OAE23338.1"/>
    </source>
</evidence>
<dbReference type="InterPro" id="IPR032675">
    <property type="entry name" value="LRR_dom_sf"/>
</dbReference>
<dbReference type="InterPro" id="IPR001611">
    <property type="entry name" value="Leu-rich_rpt"/>
</dbReference>
<dbReference type="AlphaFoldDB" id="A0A176VR08"/>
<protein>
    <submittedName>
        <fullName evidence="1">Uncharacterized protein</fullName>
    </submittedName>
</protein>
<dbReference type="Gene3D" id="3.80.10.10">
    <property type="entry name" value="Ribonuclease Inhibitor"/>
    <property type="match status" value="1"/>
</dbReference>
<keyword evidence="2" id="KW-1185">Reference proteome</keyword>
<name>A0A176VR08_MARPO</name>
<dbReference type="SUPFAM" id="SSF52058">
    <property type="entry name" value="L domain-like"/>
    <property type="match status" value="1"/>
</dbReference>
<evidence type="ECO:0000313" key="2">
    <source>
        <dbReference type="Proteomes" id="UP000077202"/>
    </source>
</evidence>
<comment type="caution">
    <text evidence="1">The sequence shown here is derived from an EMBL/GenBank/DDBJ whole genome shotgun (WGS) entry which is preliminary data.</text>
</comment>
<dbReference type="Proteomes" id="UP000077202">
    <property type="component" value="Unassembled WGS sequence"/>
</dbReference>
<gene>
    <name evidence="1" type="ORF">AXG93_2053s1090</name>
</gene>
<dbReference type="PANTHER" id="PTHR48065">
    <property type="entry name" value="OS10G0469600 PROTEIN"/>
    <property type="match status" value="1"/>
</dbReference>
<sequence length="180" mass="19655">MQWTINRSTLAKDFSRKNFSGQIPPFPADSFMSLEYISCSQNQLVGNLSYLIRSSAQSVKGINAFIGPIPAEILKFENVECLDLSGNNLSQGLPTELRKLQSLKTLYLNDNSLSGEITDTLWSSNLENIHNLGVEVVELAEEGVTINATVNLNPTVGSGNKAEELKTALALNRGNPDRKA</sequence>
<dbReference type="Pfam" id="PF00560">
    <property type="entry name" value="LRR_1"/>
    <property type="match status" value="2"/>
</dbReference>
<proteinExistence type="predicted"/>
<organism evidence="1 2">
    <name type="scientific">Marchantia polymorpha subsp. ruderalis</name>
    <dbReference type="NCBI Taxonomy" id="1480154"/>
    <lineage>
        <taxon>Eukaryota</taxon>
        <taxon>Viridiplantae</taxon>
        <taxon>Streptophyta</taxon>
        <taxon>Embryophyta</taxon>
        <taxon>Marchantiophyta</taxon>
        <taxon>Marchantiopsida</taxon>
        <taxon>Marchantiidae</taxon>
        <taxon>Marchantiales</taxon>
        <taxon>Marchantiaceae</taxon>
        <taxon>Marchantia</taxon>
    </lineage>
</organism>